<evidence type="ECO:0000256" key="3">
    <source>
        <dbReference type="ARBA" id="ARBA00022741"/>
    </source>
</evidence>
<dbReference type="SUPFAM" id="SSF52540">
    <property type="entry name" value="P-loop containing nucleoside triphosphate hydrolases"/>
    <property type="match status" value="1"/>
</dbReference>
<evidence type="ECO:0000256" key="4">
    <source>
        <dbReference type="ARBA" id="ARBA00022840"/>
    </source>
</evidence>
<dbReference type="GO" id="GO:0005524">
    <property type="term" value="F:ATP binding"/>
    <property type="evidence" value="ECO:0007669"/>
    <property type="project" value="UniProtKB-KW"/>
</dbReference>
<dbReference type="GO" id="GO:0016887">
    <property type="term" value="F:ATP hydrolysis activity"/>
    <property type="evidence" value="ECO:0007669"/>
    <property type="project" value="InterPro"/>
</dbReference>
<dbReference type="PANTHER" id="PTHR43820:SF4">
    <property type="entry name" value="HIGH-AFFINITY BRANCHED-CHAIN AMINO ACID TRANSPORT ATP-BINDING PROTEIN LIVF"/>
    <property type="match status" value="1"/>
</dbReference>
<evidence type="ECO:0000256" key="1">
    <source>
        <dbReference type="ARBA" id="ARBA00005417"/>
    </source>
</evidence>
<proteinExistence type="inferred from homology"/>
<evidence type="ECO:0000313" key="7">
    <source>
        <dbReference type="EMBL" id="VFJ43657.1"/>
    </source>
</evidence>
<protein>
    <submittedName>
        <fullName evidence="7">Branched-chain amino acid transport system ATP-binding protein</fullName>
    </submittedName>
</protein>
<dbReference type="PANTHER" id="PTHR43820">
    <property type="entry name" value="HIGH-AFFINITY BRANCHED-CHAIN AMINO ACID TRANSPORT ATP-BINDING PROTEIN LIVF"/>
    <property type="match status" value="1"/>
</dbReference>
<dbReference type="Gene3D" id="3.40.50.300">
    <property type="entry name" value="P-loop containing nucleotide triphosphate hydrolases"/>
    <property type="match status" value="1"/>
</dbReference>
<keyword evidence="4 7" id="KW-0067">ATP-binding</keyword>
<feature type="domain" description="ABC transporter" evidence="6">
    <location>
        <begin position="6"/>
        <end position="237"/>
    </location>
</feature>
<reference evidence="7" key="1">
    <citation type="submission" date="2019-02" db="EMBL/GenBank/DDBJ databases">
        <authorList>
            <person name="Gruber-Vodicka R. H."/>
            <person name="Seah K. B. B."/>
        </authorList>
    </citation>
    <scope>NUCLEOTIDE SEQUENCE</scope>
    <source>
        <strain evidence="7">BECK_DK47</strain>
    </source>
</reference>
<keyword evidence="3" id="KW-0547">Nucleotide-binding</keyword>
<sequence length="237" mass="25654">MNAELLKIDNLSAGYGGRPVLDEFSLTMPPGQRLGLIGPNGCGKSTLLRALTAEIPKGAGRVFFRGEDITDLETDALTGRGIGYLRQTHNVFSGLTVDENLEIAAESGKRGSVRDTGEVINAFPALKGRGPIRAGLLSGGERQALAVAMILMKRVGLLLLDEPLAGLSQKSAMELLQGIDKLQREERFAVILVEHRLKLIQPYVDRVVVMVRGAISEDTLDTGLLTSRERLGRHFLV</sequence>
<accession>A0A450RXA7</accession>
<gene>
    <name evidence="7" type="ORF">BECKDK2373B_GA0170837_100617</name>
</gene>
<dbReference type="InterPro" id="IPR052156">
    <property type="entry name" value="BCAA_Transport_ATP-bd_LivF"/>
</dbReference>
<dbReference type="InterPro" id="IPR003593">
    <property type="entry name" value="AAA+_ATPase"/>
</dbReference>
<keyword evidence="5" id="KW-0029">Amino-acid transport</keyword>
<name>A0A450RXA7_9GAMM</name>
<dbReference type="PROSITE" id="PS00211">
    <property type="entry name" value="ABC_TRANSPORTER_1"/>
    <property type="match status" value="1"/>
</dbReference>
<organism evidence="7">
    <name type="scientific">Candidatus Kentrum sp. DK</name>
    <dbReference type="NCBI Taxonomy" id="2126562"/>
    <lineage>
        <taxon>Bacteria</taxon>
        <taxon>Pseudomonadati</taxon>
        <taxon>Pseudomonadota</taxon>
        <taxon>Gammaproteobacteria</taxon>
        <taxon>Candidatus Kentrum</taxon>
    </lineage>
</organism>
<evidence type="ECO:0000256" key="5">
    <source>
        <dbReference type="ARBA" id="ARBA00022970"/>
    </source>
</evidence>
<evidence type="ECO:0000259" key="6">
    <source>
        <dbReference type="PROSITE" id="PS50893"/>
    </source>
</evidence>
<evidence type="ECO:0000256" key="2">
    <source>
        <dbReference type="ARBA" id="ARBA00022448"/>
    </source>
</evidence>
<dbReference type="InterPro" id="IPR003439">
    <property type="entry name" value="ABC_transporter-like_ATP-bd"/>
</dbReference>
<comment type="similarity">
    <text evidence="1">Belongs to the ABC transporter superfamily.</text>
</comment>
<dbReference type="EMBL" id="CAADEX010000006">
    <property type="protein sequence ID" value="VFJ43657.1"/>
    <property type="molecule type" value="Genomic_DNA"/>
</dbReference>
<dbReference type="GO" id="GO:0015807">
    <property type="term" value="P:L-amino acid transport"/>
    <property type="evidence" value="ECO:0007669"/>
    <property type="project" value="TreeGrafter"/>
</dbReference>
<dbReference type="SMART" id="SM00382">
    <property type="entry name" value="AAA"/>
    <property type="match status" value="1"/>
</dbReference>
<dbReference type="AlphaFoldDB" id="A0A450RXA7"/>
<dbReference type="Pfam" id="PF00005">
    <property type="entry name" value="ABC_tran"/>
    <property type="match status" value="1"/>
</dbReference>
<keyword evidence="2" id="KW-0813">Transport</keyword>
<dbReference type="GO" id="GO:0015658">
    <property type="term" value="F:branched-chain amino acid transmembrane transporter activity"/>
    <property type="evidence" value="ECO:0007669"/>
    <property type="project" value="TreeGrafter"/>
</dbReference>
<dbReference type="InterPro" id="IPR027417">
    <property type="entry name" value="P-loop_NTPase"/>
</dbReference>
<dbReference type="PROSITE" id="PS50893">
    <property type="entry name" value="ABC_TRANSPORTER_2"/>
    <property type="match status" value="1"/>
</dbReference>
<dbReference type="InterPro" id="IPR017871">
    <property type="entry name" value="ABC_transporter-like_CS"/>
</dbReference>